<name>A0A1J8R3X0_9AGAM</name>
<comment type="caution">
    <text evidence="1">The sequence shown here is derived from an EMBL/GenBank/DDBJ whole genome shotgun (WGS) entry which is preliminary data.</text>
</comment>
<feature type="non-terminal residue" evidence="1">
    <location>
        <position position="1"/>
    </location>
</feature>
<keyword evidence="2" id="KW-1185">Reference proteome</keyword>
<proteinExistence type="predicted"/>
<accession>A0A1J8R3X0</accession>
<reference evidence="1 2" key="1">
    <citation type="submission" date="2016-03" db="EMBL/GenBank/DDBJ databases">
        <title>Comparative genomics of the ectomycorrhizal sister species Rhizopogon vinicolor and Rhizopogon vesiculosus (Basidiomycota: Boletales) reveals a divergence of the mating type B locus.</title>
        <authorList>
            <person name="Mujic A.B."/>
            <person name="Kuo A."/>
            <person name="Tritt A."/>
            <person name="Lipzen A."/>
            <person name="Chen C."/>
            <person name="Johnson J."/>
            <person name="Sharma A."/>
            <person name="Barry K."/>
            <person name="Grigoriev I.V."/>
            <person name="Spatafora J.W."/>
        </authorList>
    </citation>
    <scope>NUCLEOTIDE SEQUENCE [LARGE SCALE GENOMIC DNA]</scope>
    <source>
        <strain evidence="1 2">AM-OR11-056</strain>
    </source>
</reference>
<gene>
    <name evidence="1" type="ORF">AZE42_10293</name>
</gene>
<dbReference type="AlphaFoldDB" id="A0A1J8R3X0"/>
<evidence type="ECO:0000313" key="2">
    <source>
        <dbReference type="Proteomes" id="UP000183567"/>
    </source>
</evidence>
<dbReference type="EMBL" id="LVVM01000617">
    <property type="protein sequence ID" value="OJA20337.1"/>
    <property type="molecule type" value="Genomic_DNA"/>
</dbReference>
<protein>
    <submittedName>
        <fullName evidence="1">Uncharacterized protein</fullName>
    </submittedName>
</protein>
<organism evidence="1 2">
    <name type="scientific">Rhizopogon vesiculosus</name>
    <dbReference type="NCBI Taxonomy" id="180088"/>
    <lineage>
        <taxon>Eukaryota</taxon>
        <taxon>Fungi</taxon>
        <taxon>Dikarya</taxon>
        <taxon>Basidiomycota</taxon>
        <taxon>Agaricomycotina</taxon>
        <taxon>Agaricomycetes</taxon>
        <taxon>Agaricomycetidae</taxon>
        <taxon>Boletales</taxon>
        <taxon>Suillineae</taxon>
        <taxon>Rhizopogonaceae</taxon>
        <taxon>Rhizopogon</taxon>
    </lineage>
</organism>
<dbReference type="Proteomes" id="UP000183567">
    <property type="component" value="Unassembled WGS sequence"/>
</dbReference>
<evidence type="ECO:0000313" key="1">
    <source>
        <dbReference type="EMBL" id="OJA20337.1"/>
    </source>
</evidence>
<dbReference type="OrthoDB" id="372421at2759"/>
<sequence length="65" mass="7526">IASFADGSLIVVRLAFQESLIHRLYRPIVHARVRLQFTLDEDRRPVDCDQIENTDTNNMIEKVSV</sequence>